<name>A0A9E7SBK8_9EURY</name>
<gene>
    <name evidence="1" type="ORF">K1720_05365</name>
</gene>
<evidence type="ECO:0000313" key="2">
    <source>
        <dbReference type="Proteomes" id="UP001056425"/>
    </source>
</evidence>
<dbReference type="KEGG" id="thei:K1720_05365"/>
<keyword evidence="2" id="KW-1185">Reference proteome</keyword>
<dbReference type="RefSeq" id="WP_251947241.1">
    <property type="nucleotide sequence ID" value="NZ_CP080572.1"/>
</dbReference>
<protein>
    <submittedName>
        <fullName evidence="1">Uncharacterized protein</fullName>
    </submittedName>
</protein>
<dbReference type="GeneID" id="72777753"/>
<dbReference type="Proteomes" id="UP001056425">
    <property type="component" value="Chromosome"/>
</dbReference>
<dbReference type="EMBL" id="CP080572">
    <property type="protein sequence ID" value="USG98988.1"/>
    <property type="molecule type" value="Genomic_DNA"/>
</dbReference>
<evidence type="ECO:0000313" key="1">
    <source>
        <dbReference type="EMBL" id="USG98988.1"/>
    </source>
</evidence>
<dbReference type="AlphaFoldDB" id="A0A9E7SBK8"/>
<sequence>MVYVIVREEIVNGKLKKLTLLIGDKEQLSNFIYEELNKFYKEGGSFSKRQETEDRLYEVWELRKSTGEIIELRFYVFGNEDTDVIEMVS</sequence>
<organism evidence="1 2">
    <name type="scientific">Thermococcus argininiproducens</name>
    <dbReference type="NCBI Taxonomy" id="2866384"/>
    <lineage>
        <taxon>Archaea</taxon>
        <taxon>Methanobacteriati</taxon>
        <taxon>Methanobacteriota</taxon>
        <taxon>Thermococci</taxon>
        <taxon>Thermococcales</taxon>
        <taxon>Thermococcaceae</taxon>
        <taxon>Thermococcus</taxon>
    </lineage>
</organism>
<proteinExistence type="predicted"/>
<accession>A0A9E7SBK8</accession>
<reference evidence="1 2" key="1">
    <citation type="submission" date="2021-08" db="EMBL/GenBank/DDBJ databases">
        <title>Thermococcus onnuriiensis IOH2.</title>
        <authorList>
            <person name="Park Y.-J."/>
        </authorList>
    </citation>
    <scope>NUCLEOTIDE SEQUENCE [LARGE SCALE GENOMIC DNA]</scope>
    <source>
        <strain evidence="1 2">IOH2</strain>
    </source>
</reference>